<evidence type="ECO:0000313" key="1">
    <source>
        <dbReference type="EMBL" id="MCE0742953.1"/>
    </source>
</evidence>
<accession>A0ABS8VSJ2</accession>
<dbReference type="RefSeq" id="WP_232876493.1">
    <property type="nucleotide sequence ID" value="NZ_JAJSOJ010000011.1"/>
</dbReference>
<organism evidence="1 2">
    <name type="scientific">Acetobacter sicerae</name>
    <dbReference type="NCBI Taxonomy" id="85325"/>
    <lineage>
        <taxon>Bacteria</taxon>
        <taxon>Pseudomonadati</taxon>
        <taxon>Pseudomonadota</taxon>
        <taxon>Alphaproteobacteria</taxon>
        <taxon>Acetobacterales</taxon>
        <taxon>Acetobacteraceae</taxon>
        <taxon>Acetobacter</taxon>
    </lineage>
</organism>
<gene>
    <name evidence="1" type="ORF">LWC05_03480</name>
</gene>
<name>A0ABS8VSJ2_9PROT</name>
<dbReference type="Proteomes" id="UP001521074">
    <property type="component" value="Unassembled WGS sequence"/>
</dbReference>
<comment type="caution">
    <text evidence="1">The sequence shown here is derived from an EMBL/GenBank/DDBJ whole genome shotgun (WGS) entry which is preliminary data.</text>
</comment>
<evidence type="ECO:0000313" key="2">
    <source>
        <dbReference type="Proteomes" id="UP001521074"/>
    </source>
</evidence>
<keyword evidence="2" id="KW-1185">Reference proteome</keyword>
<dbReference type="EMBL" id="JAJSOJ010000011">
    <property type="protein sequence ID" value="MCE0742953.1"/>
    <property type="molecule type" value="Genomic_DNA"/>
</dbReference>
<sequence>MSEGMVAEATARFSDQQLNRLFEAILVNDVAEDHVTLPETIPVSFTDGVVRDCFDLSHELWARQVDRRTLAALVDRLVLSADLDSRERVSFKHIRAKFKHMRFACVLYTTRHQSPILFKSMTTLMGHVQDAFRNGHSLKTRLYALVLRIMIISPYWRMMERELSRMKLETGAAFEQYLREQISALSDSLRADRMTAHPFHALRKIISRQVSFFDDYRTIFPDDRSDAMARYLSDLNGRMGRMHDDLVLKHAKGEQDYRKHQFPLDIALREKLSGLVRQYPL</sequence>
<reference evidence="1 2" key="1">
    <citation type="submission" date="2021-12" db="EMBL/GenBank/DDBJ databases">
        <title>Genome sequence of Acetobacter sicerae DmPark20a_162.</title>
        <authorList>
            <person name="Chaston J.M."/>
        </authorList>
    </citation>
    <scope>NUCLEOTIDE SEQUENCE [LARGE SCALE GENOMIC DNA]</scope>
    <source>
        <strain evidence="1 2">DmPark20a_162</strain>
    </source>
</reference>
<proteinExistence type="predicted"/>
<evidence type="ECO:0008006" key="3">
    <source>
        <dbReference type="Google" id="ProtNLM"/>
    </source>
</evidence>
<protein>
    <recommendedName>
        <fullName evidence="3">CHAD domain-containing protein</fullName>
    </recommendedName>
</protein>